<organism evidence="3 4">
    <name type="scientific">Pseudocercospora fijiensis (strain CIRAD86)</name>
    <name type="common">Black leaf streak disease fungus</name>
    <name type="synonym">Mycosphaerella fijiensis</name>
    <dbReference type="NCBI Taxonomy" id="383855"/>
    <lineage>
        <taxon>Eukaryota</taxon>
        <taxon>Fungi</taxon>
        <taxon>Dikarya</taxon>
        <taxon>Ascomycota</taxon>
        <taxon>Pezizomycotina</taxon>
        <taxon>Dothideomycetes</taxon>
        <taxon>Dothideomycetidae</taxon>
        <taxon>Mycosphaerellales</taxon>
        <taxon>Mycosphaerellaceae</taxon>
        <taxon>Pseudocercospora</taxon>
    </lineage>
</organism>
<evidence type="ECO:0000313" key="4">
    <source>
        <dbReference type="Proteomes" id="UP000016932"/>
    </source>
</evidence>
<sequence length="201" mass="23626">MAEQNDDALQKMSAEEIPKASEPTEIAPTTTEKEGEKLPKLSPQDFRVYNRMAEHMDLFHENFRQTWNTLYHAASTNSRPNGMSIRQFLALAEQFSHHLTVHHTIEEQHIFPVLARKMDVFKNKEHLLEQHKGIHQGLEGFEEYIAKCRSGEKELRLQELKELMDGFGDVLWTHLDDEVRTLGAENVRRYWTLEEMRRLPM</sequence>
<dbReference type="PANTHER" id="PTHR38048">
    <property type="entry name" value="EXPRESSED PROTEIN"/>
    <property type="match status" value="1"/>
</dbReference>
<dbReference type="CDD" id="cd12108">
    <property type="entry name" value="Hr-like"/>
    <property type="match status" value="1"/>
</dbReference>
<dbReference type="Pfam" id="PF01814">
    <property type="entry name" value="Hemerythrin"/>
    <property type="match status" value="1"/>
</dbReference>
<reference evidence="3 4" key="1">
    <citation type="journal article" date="2012" name="PLoS Pathog.">
        <title>Diverse lifestyles and strategies of plant pathogenesis encoded in the genomes of eighteen Dothideomycetes fungi.</title>
        <authorList>
            <person name="Ohm R.A."/>
            <person name="Feau N."/>
            <person name="Henrissat B."/>
            <person name="Schoch C.L."/>
            <person name="Horwitz B.A."/>
            <person name="Barry K.W."/>
            <person name="Condon B.J."/>
            <person name="Copeland A.C."/>
            <person name="Dhillon B."/>
            <person name="Glaser F."/>
            <person name="Hesse C.N."/>
            <person name="Kosti I."/>
            <person name="LaButti K."/>
            <person name="Lindquist E.A."/>
            <person name="Lucas S."/>
            <person name="Salamov A.A."/>
            <person name="Bradshaw R.E."/>
            <person name="Ciuffetti L."/>
            <person name="Hamelin R.C."/>
            <person name="Kema G.H.J."/>
            <person name="Lawrence C."/>
            <person name="Scott J.A."/>
            <person name="Spatafora J.W."/>
            <person name="Turgeon B.G."/>
            <person name="de Wit P.J.G.M."/>
            <person name="Zhong S."/>
            <person name="Goodwin S.B."/>
            <person name="Grigoriev I.V."/>
        </authorList>
    </citation>
    <scope>NUCLEOTIDE SEQUENCE [LARGE SCALE GENOMIC DNA]</scope>
    <source>
        <strain evidence="3 4">CIRAD86</strain>
    </source>
</reference>
<name>M2YKX6_PSEFD</name>
<accession>M2YKX6</accession>
<dbReference type="EMBL" id="KB446563">
    <property type="protein sequence ID" value="EME78385.1"/>
    <property type="molecule type" value="Genomic_DNA"/>
</dbReference>
<dbReference type="Gene3D" id="1.20.120.520">
    <property type="entry name" value="nmb1532 protein domain like"/>
    <property type="match status" value="1"/>
</dbReference>
<dbReference type="VEuPathDB" id="FungiDB:MYCFIDRAFT_212372"/>
<feature type="region of interest" description="Disordered" evidence="1">
    <location>
        <begin position="1"/>
        <end position="41"/>
    </location>
</feature>
<dbReference type="InterPro" id="IPR053206">
    <property type="entry name" value="Dimeric_xanthone_biosynth"/>
</dbReference>
<dbReference type="AlphaFoldDB" id="M2YKX6"/>
<evidence type="ECO:0000313" key="3">
    <source>
        <dbReference type="EMBL" id="EME78385.1"/>
    </source>
</evidence>
<dbReference type="KEGG" id="pfj:MYCFIDRAFT_212372"/>
<keyword evidence="4" id="KW-1185">Reference proteome</keyword>
<dbReference type="eggNOG" id="ENOG502S4CP">
    <property type="taxonomic scope" value="Eukaryota"/>
</dbReference>
<feature type="domain" description="Hemerythrin-like" evidence="2">
    <location>
        <begin position="53"/>
        <end position="179"/>
    </location>
</feature>
<dbReference type="RefSeq" id="XP_007930774.1">
    <property type="nucleotide sequence ID" value="XM_007932583.1"/>
</dbReference>
<dbReference type="HOGENOM" id="CLU_074846_1_1_1"/>
<dbReference type="OrthoDB" id="10044044at2759"/>
<evidence type="ECO:0000256" key="1">
    <source>
        <dbReference type="SAM" id="MobiDB-lite"/>
    </source>
</evidence>
<proteinExistence type="predicted"/>
<protein>
    <recommendedName>
        <fullName evidence="2">Hemerythrin-like domain-containing protein</fullName>
    </recommendedName>
</protein>
<dbReference type="Proteomes" id="UP000016932">
    <property type="component" value="Unassembled WGS sequence"/>
</dbReference>
<dbReference type="PANTHER" id="PTHR38048:SF1">
    <property type="entry name" value="HEMERYTHRIN-LIKE DOMAIN-CONTAINING PROTEIN"/>
    <property type="match status" value="1"/>
</dbReference>
<dbReference type="GeneID" id="19337694"/>
<evidence type="ECO:0000259" key="2">
    <source>
        <dbReference type="Pfam" id="PF01814"/>
    </source>
</evidence>
<gene>
    <name evidence="3" type="ORF">MYCFIDRAFT_212372</name>
</gene>
<dbReference type="InterPro" id="IPR012312">
    <property type="entry name" value="Hemerythrin-like"/>
</dbReference>